<keyword evidence="4" id="KW-1185">Reference proteome</keyword>
<evidence type="ECO:0000313" key="3">
    <source>
        <dbReference type="EMBL" id="GFY80859.1"/>
    </source>
</evidence>
<dbReference type="GO" id="GO:0003676">
    <property type="term" value="F:nucleic acid binding"/>
    <property type="evidence" value="ECO:0007669"/>
    <property type="project" value="InterPro"/>
</dbReference>
<dbReference type="InterPro" id="IPR005162">
    <property type="entry name" value="Retrotrans_gag_dom"/>
</dbReference>
<dbReference type="Pfam" id="PF08284">
    <property type="entry name" value="RVP_2"/>
    <property type="match status" value="1"/>
</dbReference>
<evidence type="ECO:0000313" key="4">
    <source>
        <dbReference type="Proteomes" id="UP000585474"/>
    </source>
</evidence>
<feature type="region of interest" description="Disordered" evidence="1">
    <location>
        <begin position="1"/>
        <end position="61"/>
    </location>
</feature>
<dbReference type="EMBL" id="BJWL01000001">
    <property type="protein sequence ID" value="GFY80859.1"/>
    <property type="molecule type" value="Genomic_DNA"/>
</dbReference>
<dbReference type="SUPFAM" id="SSF57756">
    <property type="entry name" value="Retrovirus zinc finger-like domains"/>
    <property type="match status" value="1"/>
</dbReference>
<comment type="caution">
    <text evidence="3">The sequence shown here is derived from an EMBL/GenBank/DDBJ whole genome shotgun (WGS) entry which is preliminary data.</text>
</comment>
<dbReference type="PANTHER" id="PTHR15503:SF42">
    <property type="entry name" value="ZINC FINGER, CCHC-TYPE, RETROTRANSPOSON GAG DOMAIN, ASPARTIC PEPTIDASE DOMAIN PROTEIN-RELATED"/>
    <property type="match status" value="1"/>
</dbReference>
<dbReference type="InterPro" id="IPR036875">
    <property type="entry name" value="Znf_CCHC_sf"/>
</dbReference>
<dbReference type="Gene3D" id="4.10.60.10">
    <property type="entry name" value="Zinc finger, CCHC-type"/>
    <property type="match status" value="1"/>
</dbReference>
<evidence type="ECO:0000256" key="1">
    <source>
        <dbReference type="SAM" id="MobiDB-lite"/>
    </source>
</evidence>
<dbReference type="Proteomes" id="UP000585474">
    <property type="component" value="Unassembled WGS sequence"/>
</dbReference>
<protein>
    <recommendedName>
        <fullName evidence="2">Retrotransposon gag domain-containing protein</fullName>
    </recommendedName>
</protein>
<feature type="compositionally biased region" description="Basic and acidic residues" evidence="1">
    <location>
        <begin position="22"/>
        <end position="33"/>
    </location>
</feature>
<evidence type="ECO:0000259" key="2">
    <source>
        <dbReference type="Pfam" id="PF03732"/>
    </source>
</evidence>
<proteinExistence type="predicted"/>
<feature type="domain" description="Retrotransposon gag" evidence="2">
    <location>
        <begin position="152"/>
        <end position="201"/>
    </location>
</feature>
<gene>
    <name evidence="3" type="ORF">Acr_01g0006680</name>
</gene>
<dbReference type="InterPro" id="IPR032567">
    <property type="entry name" value="RTL1-rel"/>
</dbReference>
<organism evidence="3 4">
    <name type="scientific">Actinidia rufa</name>
    <dbReference type="NCBI Taxonomy" id="165716"/>
    <lineage>
        <taxon>Eukaryota</taxon>
        <taxon>Viridiplantae</taxon>
        <taxon>Streptophyta</taxon>
        <taxon>Embryophyta</taxon>
        <taxon>Tracheophyta</taxon>
        <taxon>Spermatophyta</taxon>
        <taxon>Magnoliopsida</taxon>
        <taxon>eudicotyledons</taxon>
        <taxon>Gunneridae</taxon>
        <taxon>Pentapetalae</taxon>
        <taxon>asterids</taxon>
        <taxon>Ericales</taxon>
        <taxon>Actinidiaceae</taxon>
        <taxon>Actinidia</taxon>
    </lineage>
</organism>
<accession>A0A7J0E4I9</accession>
<dbReference type="Pfam" id="PF03732">
    <property type="entry name" value="Retrotrans_gag"/>
    <property type="match status" value="1"/>
</dbReference>
<feature type="compositionally biased region" description="Low complexity" evidence="1">
    <location>
        <begin position="9"/>
        <end position="19"/>
    </location>
</feature>
<dbReference type="OrthoDB" id="1300414at2759"/>
<sequence length="447" mass="49200">MPPSRVARRGTTARGGQNARRGRNERANDEGSQHGRNLGNQNDRREQNVEQPGLQPPPNTLLTDFVAALTTHMAQAPRANTSNRAMDVVREFRKLNPPMFDGVSNDPLVADHWLSEIRKLFDVLHVTEDAVRVKFVACQLSGEANEWWKSVDQYFPESFKDMLQEQFELLEQGTMTVSEYAMKFQALSRFAPELVSMEEKKCKRNLEASGVNKKNAKPPTTTVSALIGSSRVVFGNYGNQNKKRQGEPLQFSCNRSTFWAPTSSSFGGNSSKPPITCHQYGQPGHIRTHCPNPKTLPPPPSRVQGALAACFGCGGLAILPGFVHSREVLVVNLVWFSSRGRVLVLVDHHRGAHTQSHYRQTTSGQGSQVDRGASSSMPVQATQGQVFAVTATTPPPPPTSQTPESSVVQGTFLLFNSFAKVLFDSRASHSFIATSIVLYFGLKNRGV</sequence>
<reference evidence="3 4" key="1">
    <citation type="submission" date="2019-07" db="EMBL/GenBank/DDBJ databases">
        <title>De Novo Assembly of kiwifruit Actinidia rufa.</title>
        <authorList>
            <person name="Sugita-Konishi S."/>
            <person name="Sato K."/>
            <person name="Mori E."/>
            <person name="Abe Y."/>
            <person name="Kisaki G."/>
            <person name="Hamano K."/>
            <person name="Suezawa K."/>
            <person name="Otani M."/>
            <person name="Fukuda T."/>
            <person name="Manabe T."/>
            <person name="Gomi K."/>
            <person name="Tabuchi M."/>
            <person name="Akimitsu K."/>
            <person name="Kataoka I."/>
        </authorList>
    </citation>
    <scope>NUCLEOTIDE SEQUENCE [LARGE SCALE GENOMIC DNA]</scope>
    <source>
        <strain evidence="4">cv. Fuchu</strain>
    </source>
</reference>
<dbReference type="GO" id="GO:0008270">
    <property type="term" value="F:zinc ion binding"/>
    <property type="evidence" value="ECO:0007669"/>
    <property type="project" value="InterPro"/>
</dbReference>
<dbReference type="PANTHER" id="PTHR15503">
    <property type="entry name" value="LDOC1 RELATED"/>
    <property type="match status" value="1"/>
</dbReference>
<dbReference type="AlphaFoldDB" id="A0A7J0E4I9"/>
<feature type="region of interest" description="Disordered" evidence="1">
    <location>
        <begin position="355"/>
        <end position="375"/>
    </location>
</feature>
<name>A0A7J0E4I9_9ERIC</name>